<sequence length="355" mass="39855">MWFLRRPAPPEELVSGLVSATLELTSTRYARFQTRLAGVDKTSLEIANRSTTVVATHLQELGLILIGDAESDPDESRGALVAAAAATQPDFAAGLVSCLDLLPLEQRKSAAHVFANLVNRTDTTEFATVIAKSPIIISSLTNAYKDETADLALIRGMMLREAARHEIVAKSLLEAPNFWLFFFTASKQLQLKSFEVTADAFELLKVLLMGHGVLAARFIQNNYAAFVCHFNLLLQSNNYVTCRESIRLLGELLLLRENFSIMMSYISDRENLKILMNLLRCKRKRIQIEAFHLFKVVFVANPRKPVDITLILVKNRDKLVTYLRNFHNDKDADAQFAEEKALVVETLLSLDAIER</sequence>
<dbReference type="PANTHER" id="PTHR10182">
    <property type="entry name" value="CALCIUM-BINDING PROTEIN 39-RELATED"/>
    <property type="match status" value="1"/>
</dbReference>
<accession>A0A8J2SB83</accession>
<evidence type="ECO:0008006" key="4">
    <source>
        <dbReference type="Google" id="ProtNLM"/>
    </source>
</evidence>
<gene>
    <name evidence="2" type="ORF">PECAL_1P15470</name>
</gene>
<evidence type="ECO:0000313" key="2">
    <source>
        <dbReference type="EMBL" id="CAH0365134.1"/>
    </source>
</evidence>
<comment type="caution">
    <text evidence="2">The sequence shown here is derived from an EMBL/GenBank/DDBJ whole genome shotgun (WGS) entry which is preliminary data.</text>
</comment>
<dbReference type="Gene3D" id="1.25.10.10">
    <property type="entry name" value="Leucine-rich Repeat Variant"/>
    <property type="match status" value="1"/>
</dbReference>
<dbReference type="GO" id="GO:0035556">
    <property type="term" value="P:intracellular signal transduction"/>
    <property type="evidence" value="ECO:0007669"/>
    <property type="project" value="TreeGrafter"/>
</dbReference>
<dbReference type="Proteomes" id="UP000789595">
    <property type="component" value="Unassembled WGS sequence"/>
</dbReference>
<dbReference type="SUPFAM" id="SSF48371">
    <property type="entry name" value="ARM repeat"/>
    <property type="match status" value="1"/>
</dbReference>
<organism evidence="2 3">
    <name type="scientific">Pelagomonas calceolata</name>
    <dbReference type="NCBI Taxonomy" id="35677"/>
    <lineage>
        <taxon>Eukaryota</taxon>
        <taxon>Sar</taxon>
        <taxon>Stramenopiles</taxon>
        <taxon>Ochrophyta</taxon>
        <taxon>Pelagophyceae</taxon>
        <taxon>Pelagomonadales</taxon>
        <taxon>Pelagomonadaceae</taxon>
        <taxon>Pelagomonas</taxon>
    </lineage>
</organism>
<dbReference type="EMBL" id="CAKKNE010000001">
    <property type="protein sequence ID" value="CAH0365134.1"/>
    <property type="molecule type" value="Genomic_DNA"/>
</dbReference>
<dbReference type="PANTHER" id="PTHR10182:SF3">
    <property type="entry name" value="PROTEIN MO25"/>
    <property type="match status" value="1"/>
</dbReference>
<keyword evidence="3" id="KW-1185">Reference proteome</keyword>
<dbReference type="InterPro" id="IPR016024">
    <property type="entry name" value="ARM-type_fold"/>
</dbReference>
<evidence type="ECO:0000256" key="1">
    <source>
        <dbReference type="ARBA" id="ARBA00011012"/>
    </source>
</evidence>
<dbReference type="OrthoDB" id="609103at2759"/>
<dbReference type="InterPro" id="IPR011989">
    <property type="entry name" value="ARM-like"/>
</dbReference>
<dbReference type="GO" id="GO:0043539">
    <property type="term" value="F:protein serine/threonine kinase activator activity"/>
    <property type="evidence" value="ECO:0007669"/>
    <property type="project" value="TreeGrafter"/>
</dbReference>
<dbReference type="InterPro" id="IPR013878">
    <property type="entry name" value="Mo25"/>
</dbReference>
<dbReference type="AlphaFoldDB" id="A0A8J2SB83"/>
<comment type="similarity">
    <text evidence="1">Belongs to the Mo25 family.</text>
</comment>
<proteinExistence type="inferred from homology"/>
<name>A0A8J2SB83_9STRA</name>
<dbReference type="Pfam" id="PF08569">
    <property type="entry name" value="Mo25"/>
    <property type="match status" value="1"/>
</dbReference>
<protein>
    <recommendedName>
        <fullName evidence="4">Calcium-binding protein 39</fullName>
    </recommendedName>
</protein>
<evidence type="ECO:0000313" key="3">
    <source>
        <dbReference type="Proteomes" id="UP000789595"/>
    </source>
</evidence>
<reference evidence="2" key="1">
    <citation type="submission" date="2021-11" db="EMBL/GenBank/DDBJ databases">
        <authorList>
            <consortium name="Genoscope - CEA"/>
            <person name="William W."/>
        </authorList>
    </citation>
    <scope>NUCLEOTIDE SEQUENCE</scope>
</reference>